<feature type="region of interest" description="Disordered" evidence="1">
    <location>
        <begin position="320"/>
        <end position="343"/>
    </location>
</feature>
<feature type="compositionally biased region" description="Basic and acidic residues" evidence="1">
    <location>
        <begin position="258"/>
        <end position="267"/>
    </location>
</feature>
<reference evidence="2 3" key="1">
    <citation type="journal article" date="2019" name="Mol. Ecol. Resour.">
        <title>Improving Illumina assemblies with Hi-C and long reads: an example with the North African dromedary.</title>
        <authorList>
            <person name="Elbers J.P."/>
            <person name="Rogers M.F."/>
            <person name="Perelman P.L."/>
            <person name="Proskuryakova A.A."/>
            <person name="Serdyukova N.A."/>
            <person name="Johnson W.E."/>
            <person name="Horin P."/>
            <person name="Corander J."/>
            <person name="Murphy D."/>
            <person name="Burger P.A."/>
        </authorList>
    </citation>
    <scope>NUCLEOTIDE SEQUENCE [LARGE SCALE GENOMIC DNA]</scope>
    <source>
        <strain evidence="2">Drom800</strain>
        <tissue evidence="2">Blood</tissue>
    </source>
</reference>
<feature type="region of interest" description="Disordered" evidence="1">
    <location>
        <begin position="348"/>
        <end position="367"/>
    </location>
</feature>
<evidence type="ECO:0000256" key="1">
    <source>
        <dbReference type="SAM" id="MobiDB-lite"/>
    </source>
</evidence>
<sequence>MPQNTPQFLLLPVAALNYLDSGCSVPSHQRLLLAPFQSFELFVDLCPFLSSDPFDIQNLVDASFQGTFWVPDPIPTLGAEGLQSGQQDRGTRETVQWLLDSICLVCQRPPGDREVSLPLHRPPSTPLSGSIQAFLSRVPLPLASGQEKDSGYFFPPQTLTECPWGLSTEQEHSMGLGQGMRVREGFLGEANTKGWKGDVKDPGACCQAWSLQCESLHLKISHPLSDAVQPEAWLSGPRPRARPILPEPVWAMWMRGEQEQPGTRRGDVLPQADGTRGGGRPELRVRHSSLGDQDIILYWGEKERGPSWGWEGWGRGGGSFGAEAHTRSIDGGDSGYRKERNKDLNSKRLQRNRSGQCKQGGVRSPQHPHMCSCQGTCPVFPPSRAGPGLPGLDRWAGGGVPPDSDLCRLSFCCHAGR</sequence>
<name>A0A5N4CPC8_CAMDR</name>
<dbReference type="Gene3D" id="2.60.40.10">
    <property type="entry name" value="Immunoglobulins"/>
    <property type="match status" value="1"/>
</dbReference>
<organism evidence="2 3">
    <name type="scientific">Camelus dromedarius</name>
    <name type="common">Dromedary</name>
    <name type="synonym">Arabian camel</name>
    <dbReference type="NCBI Taxonomy" id="9838"/>
    <lineage>
        <taxon>Eukaryota</taxon>
        <taxon>Metazoa</taxon>
        <taxon>Chordata</taxon>
        <taxon>Craniata</taxon>
        <taxon>Vertebrata</taxon>
        <taxon>Euteleostomi</taxon>
        <taxon>Mammalia</taxon>
        <taxon>Eutheria</taxon>
        <taxon>Laurasiatheria</taxon>
        <taxon>Artiodactyla</taxon>
        <taxon>Tylopoda</taxon>
        <taxon>Camelidae</taxon>
        <taxon>Camelus</taxon>
    </lineage>
</organism>
<dbReference type="Proteomes" id="UP000299084">
    <property type="component" value="Unassembled WGS sequence"/>
</dbReference>
<dbReference type="EMBL" id="JWIN03000021">
    <property type="protein sequence ID" value="KAB1260224.1"/>
    <property type="molecule type" value="Genomic_DNA"/>
</dbReference>
<proteinExistence type="predicted"/>
<comment type="caution">
    <text evidence="2">The sequence shown here is derived from an EMBL/GenBank/DDBJ whole genome shotgun (WGS) entry which is preliminary data.</text>
</comment>
<feature type="region of interest" description="Disordered" evidence="1">
    <location>
        <begin position="258"/>
        <end position="285"/>
    </location>
</feature>
<evidence type="ECO:0000313" key="3">
    <source>
        <dbReference type="Proteomes" id="UP000299084"/>
    </source>
</evidence>
<dbReference type="AlphaFoldDB" id="A0A5N4CPC8"/>
<gene>
    <name evidence="2" type="ORF">Cadr_000024625</name>
</gene>
<evidence type="ECO:0000313" key="2">
    <source>
        <dbReference type="EMBL" id="KAB1260224.1"/>
    </source>
</evidence>
<accession>A0A5N4CPC8</accession>
<feature type="compositionally biased region" description="Basic and acidic residues" evidence="1">
    <location>
        <begin position="324"/>
        <end position="343"/>
    </location>
</feature>
<dbReference type="InterPro" id="IPR013783">
    <property type="entry name" value="Ig-like_fold"/>
</dbReference>
<protein>
    <submittedName>
        <fullName evidence="2">T-cell surface glycoprotein CD1b2</fullName>
    </submittedName>
</protein>
<keyword evidence="3" id="KW-1185">Reference proteome</keyword>